<accession>A0AAD4BI52</accession>
<name>A0AAD4BI52_BOLED</name>
<protein>
    <submittedName>
        <fullName evidence="1">Uncharacterized protein</fullName>
    </submittedName>
</protein>
<reference evidence="1" key="1">
    <citation type="submission" date="2019-10" db="EMBL/GenBank/DDBJ databases">
        <authorList>
            <consortium name="DOE Joint Genome Institute"/>
            <person name="Kuo A."/>
            <person name="Miyauchi S."/>
            <person name="Kiss E."/>
            <person name="Drula E."/>
            <person name="Kohler A."/>
            <person name="Sanchez-Garcia M."/>
            <person name="Andreopoulos B."/>
            <person name="Barry K.W."/>
            <person name="Bonito G."/>
            <person name="Buee M."/>
            <person name="Carver A."/>
            <person name="Chen C."/>
            <person name="Cichocki N."/>
            <person name="Clum A."/>
            <person name="Culley D."/>
            <person name="Crous P.W."/>
            <person name="Fauchery L."/>
            <person name="Girlanda M."/>
            <person name="Hayes R."/>
            <person name="Keri Z."/>
            <person name="LaButti K."/>
            <person name="Lipzen A."/>
            <person name="Lombard V."/>
            <person name="Magnuson J."/>
            <person name="Maillard F."/>
            <person name="Morin E."/>
            <person name="Murat C."/>
            <person name="Nolan M."/>
            <person name="Ohm R."/>
            <person name="Pangilinan J."/>
            <person name="Pereira M."/>
            <person name="Perotto S."/>
            <person name="Peter M."/>
            <person name="Riley R."/>
            <person name="Sitrit Y."/>
            <person name="Stielow B."/>
            <person name="Szollosi G."/>
            <person name="Zifcakova L."/>
            <person name="Stursova M."/>
            <person name="Spatafora J.W."/>
            <person name="Tedersoo L."/>
            <person name="Vaario L.-M."/>
            <person name="Yamada A."/>
            <person name="Yan M."/>
            <person name="Wang P."/>
            <person name="Xu J."/>
            <person name="Bruns T."/>
            <person name="Baldrian P."/>
            <person name="Vilgalys R."/>
            <person name="Henrissat B."/>
            <person name="Grigoriev I.V."/>
            <person name="Hibbett D."/>
            <person name="Nagy L.G."/>
            <person name="Martin F.M."/>
        </authorList>
    </citation>
    <scope>NUCLEOTIDE SEQUENCE</scope>
    <source>
        <strain evidence="1">BED1</strain>
    </source>
</reference>
<keyword evidence="2" id="KW-1185">Reference proteome</keyword>
<evidence type="ECO:0000313" key="1">
    <source>
        <dbReference type="EMBL" id="KAF8430780.1"/>
    </source>
</evidence>
<dbReference type="Proteomes" id="UP001194468">
    <property type="component" value="Unassembled WGS sequence"/>
</dbReference>
<sequence length="77" mass="8771">MSLVYAFHPLTSCQALHADHEEHWRSKGRAIMYLHYAEGGSSTLRSGGDLRKLYPMYFLFNESSQRRICASSSTMSP</sequence>
<comment type="caution">
    <text evidence="1">The sequence shown here is derived from an EMBL/GenBank/DDBJ whole genome shotgun (WGS) entry which is preliminary data.</text>
</comment>
<organism evidence="1 2">
    <name type="scientific">Boletus edulis BED1</name>
    <dbReference type="NCBI Taxonomy" id="1328754"/>
    <lineage>
        <taxon>Eukaryota</taxon>
        <taxon>Fungi</taxon>
        <taxon>Dikarya</taxon>
        <taxon>Basidiomycota</taxon>
        <taxon>Agaricomycotina</taxon>
        <taxon>Agaricomycetes</taxon>
        <taxon>Agaricomycetidae</taxon>
        <taxon>Boletales</taxon>
        <taxon>Boletineae</taxon>
        <taxon>Boletaceae</taxon>
        <taxon>Boletoideae</taxon>
        <taxon>Boletus</taxon>
    </lineage>
</organism>
<gene>
    <name evidence="1" type="ORF">L210DRAFT_948049</name>
</gene>
<evidence type="ECO:0000313" key="2">
    <source>
        <dbReference type="Proteomes" id="UP001194468"/>
    </source>
</evidence>
<reference evidence="1" key="2">
    <citation type="journal article" date="2020" name="Nat. Commun.">
        <title>Large-scale genome sequencing of mycorrhizal fungi provides insights into the early evolution of symbiotic traits.</title>
        <authorList>
            <person name="Miyauchi S."/>
            <person name="Kiss E."/>
            <person name="Kuo A."/>
            <person name="Drula E."/>
            <person name="Kohler A."/>
            <person name="Sanchez-Garcia M."/>
            <person name="Morin E."/>
            <person name="Andreopoulos B."/>
            <person name="Barry K.W."/>
            <person name="Bonito G."/>
            <person name="Buee M."/>
            <person name="Carver A."/>
            <person name="Chen C."/>
            <person name="Cichocki N."/>
            <person name="Clum A."/>
            <person name="Culley D."/>
            <person name="Crous P.W."/>
            <person name="Fauchery L."/>
            <person name="Girlanda M."/>
            <person name="Hayes R.D."/>
            <person name="Keri Z."/>
            <person name="LaButti K."/>
            <person name="Lipzen A."/>
            <person name="Lombard V."/>
            <person name="Magnuson J."/>
            <person name="Maillard F."/>
            <person name="Murat C."/>
            <person name="Nolan M."/>
            <person name="Ohm R.A."/>
            <person name="Pangilinan J."/>
            <person name="Pereira M.F."/>
            <person name="Perotto S."/>
            <person name="Peter M."/>
            <person name="Pfister S."/>
            <person name="Riley R."/>
            <person name="Sitrit Y."/>
            <person name="Stielow J.B."/>
            <person name="Szollosi G."/>
            <person name="Zifcakova L."/>
            <person name="Stursova M."/>
            <person name="Spatafora J.W."/>
            <person name="Tedersoo L."/>
            <person name="Vaario L.M."/>
            <person name="Yamada A."/>
            <person name="Yan M."/>
            <person name="Wang P."/>
            <person name="Xu J."/>
            <person name="Bruns T."/>
            <person name="Baldrian P."/>
            <person name="Vilgalys R."/>
            <person name="Dunand C."/>
            <person name="Henrissat B."/>
            <person name="Grigoriev I.V."/>
            <person name="Hibbett D."/>
            <person name="Nagy L.G."/>
            <person name="Martin F.M."/>
        </authorList>
    </citation>
    <scope>NUCLEOTIDE SEQUENCE</scope>
    <source>
        <strain evidence="1">BED1</strain>
    </source>
</reference>
<dbReference type="AlphaFoldDB" id="A0AAD4BI52"/>
<proteinExistence type="predicted"/>
<dbReference type="EMBL" id="WHUW01000057">
    <property type="protein sequence ID" value="KAF8430780.1"/>
    <property type="molecule type" value="Genomic_DNA"/>
</dbReference>